<proteinExistence type="predicted"/>
<dbReference type="Proteomes" id="UP000281498">
    <property type="component" value="Unassembled WGS sequence"/>
</dbReference>
<reference evidence="1 2" key="1">
    <citation type="submission" date="2017-10" db="EMBL/GenBank/DDBJ databases">
        <title>Bacillus sp. nov., a halophilic bacterium isolated from a Keqin Lake.</title>
        <authorList>
            <person name="Wang H."/>
        </authorList>
    </citation>
    <scope>NUCLEOTIDE SEQUENCE [LARGE SCALE GENOMIC DNA]</scope>
    <source>
        <strain evidence="1 2">KCTC 13187</strain>
    </source>
</reference>
<keyword evidence="2" id="KW-1185">Reference proteome</keyword>
<dbReference type="AlphaFoldDB" id="A0A3A9KBS9"/>
<sequence>MLRDKEKRIEIFKQVDIIVHNHCNGCQNPKRNTAYCNRGCKHGVKLRKFGALLEGESKPGGPKFKNLT</sequence>
<comment type="caution">
    <text evidence="1">The sequence shown here is derived from an EMBL/GenBank/DDBJ whole genome shotgun (WGS) entry which is preliminary data.</text>
</comment>
<evidence type="ECO:0000313" key="1">
    <source>
        <dbReference type="EMBL" id="RKL69088.1"/>
    </source>
</evidence>
<protein>
    <recommendedName>
        <fullName evidence="3">Zinc-finger domain-containing protein</fullName>
    </recommendedName>
</protein>
<evidence type="ECO:0008006" key="3">
    <source>
        <dbReference type="Google" id="ProtNLM"/>
    </source>
</evidence>
<gene>
    <name evidence="1" type="ORF">CR203_03345</name>
</gene>
<evidence type="ECO:0000313" key="2">
    <source>
        <dbReference type="Proteomes" id="UP000281498"/>
    </source>
</evidence>
<organism evidence="1 2">
    <name type="scientific">Salipaludibacillus neizhouensis</name>
    <dbReference type="NCBI Taxonomy" id="885475"/>
    <lineage>
        <taxon>Bacteria</taxon>
        <taxon>Bacillati</taxon>
        <taxon>Bacillota</taxon>
        <taxon>Bacilli</taxon>
        <taxon>Bacillales</taxon>
        <taxon>Bacillaceae</taxon>
    </lineage>
</organism>
<dbReference type="EMBL" id="PDOE01000001">
    <property type="protein sequence ID" value="RKL69088.1"/>
    <property type="molecule type" value="Genomic_DNA"/>
</dbReference>
<accession>A0A3A9KBS9</accession>
<name>A0A3A9KBS9_9BACI</name>